<evidence type="ECO:0000259" key="2">
    <source>
        <dbReference type="Pfam" id="PF05239"/>
    </source>
</evidence>
<evidence type="ECO:0000313" key="4">
    <source>
        <dbReference type="Proteomes" id="UP000239480"/>
    </source>
</evidence>
<dbReference type="EMBL" id="PVTD01000002">
    <property type="protein sequence ID" value="PRY24969.1"/>
    <property type="molecule type" value="Genomic_DNA"/>
</dbReference>
<feature type="signal peptide" evidence="1">
    <location>
        <begin position="1"/>
        <end position="20"/>
    </location>
</feature>
<protein>
    <submittedName>
        <fullName evidence="3">PRC-barrel domain protein</fullName>
    </submittedName>
</protein>
<organism evidence="3 4">
    <name type="scientific">Aliiruegeria haliotis</name>
    <dbReference type="NCBI Taxonomy" id="1280846"/>
    <lineage>
        <taxon>Bacteria</taxon>
        <taxon>Pseudomonadati</taxon>
        <taxon>Pseudomonadota</taxon>
        <taxon>Alphaproteobacteria</taxon>
        <taxon>Rhodobacterales</taxon>
        <taxon>Roseobacteraceae</taxon>
        <taxon>Aliiruegeria</taxon>
    </lineage>
</organism>
<proteinExistence type="predicted"/>
<dbReference type="InterPro" id="IPR011033">
    <property type="entry name" value="PRC_barrel-like_sf"/>
</dbReference>
<accession>A0A2T0RUU6</accession>
<dbReference type="PANTHER" id="PTHR36505:SF1">
    <property type="entry name" value="BLR1072 PROTEIN"/>
    <property type="match status" value="1"/>
</dbReference>
<sequence>MRRLLTTTAVVLMTAMPVYAETQTGTTDGIDHSTGDMGKADTIGHVAADAGAAMADDPFTTSGSLTIHASHLIGQPVYIRGDAPSDADVPAALPEVPQTWDTVGEIGDVILSPDGEIDAITLDVGGFLGLGEKHIQASMENLEFVKESDGGDTFFVLYRGGRSALDLERDYDLSALELDGYSIWSAQRETVRMANESAAEVGGMAASDGMKAASNTPLTAAELKGMPVIGEGGDRVGEVSEIVISEGGEIEKVIVDVGGFLGLGEKSVALAFDDIEIADNMGTAGLAEHVVRIDSTEEELKSMETWQG</sequence>
<name>A0A2T0RUU6_9RHOB</name>
<keyword evidence="1" id="KW-0732">Signal</keyword>
<gene>
    <name evidence="3" type="ORF">CLV78_102143</name>
</gene>
<keyword evidence="4" id="KW-1185">Reference proteome</keyword>
<evidence type="ECO:0000313" key="3">
    <source>
        <dbReference type="EMBL" id="PRY24969.1"/>
    </source>
</evidence>
<dbReference type="OrthoDB" id="7876889at2"/>
<dbReference type="PANTHER" id="PTHR36505">
    <property type="entry name" value="BLR1072 PROTEIN"/>
    <property type="match status" value="1"/>
</dbReference>
<dbReference type="Pfam" id="PF05239">
    <property type="entry name" value="PRC"/>
    <property type="match status" value="1"/>
</dbReference>
<dbReference type="Gene3D" id="2.30.30.240">
    <property type="entry name" value="PRC-barrel domain"/>
    <property type="match status" value="2"/>
</dbReference>
<evidence type="ECO:0000256" key="1">
    <source>
        <dbReference type="SAM" id="SignalP"/>
    </source>
</evidence>
<dbReference type="Proteomes" id="UP000239480">
    <property type="component" value="Unassembled WGS sequence"/>
</dbReference>
<dbReference type="InterPro" id="IPR027275">
    <property type="entry name" value="PRC-brl_dom"/>
</dbReference>
<dbReference type="SUPFAM" id="SSF50346">
    <property type="entry name" value="PRC-barrel domain"/>
    <property type="match status" value="2"/>
</dbReference>
<feature type="chain" id="PRO_5015405155" evidence="1">
    <location>
        <begin position="21"/>
        <end position="308"/>
    </location>
</feature>
<reference evidence="3 4" key="1">
    <citation type="submission" date="2018-03" db="EMBL/GenBank/DDBJ databases">
        <title>Genomic Encyclopedia of Archaeal and Bacterial Type Strains, Phase II (KMG-II): from individual species to whole genera.</title>
        <authorList>
            <person name="Goeker M."/>
        </authorList>
    </citation>
    <scope>NUCLEOTIDE SEQUENCE [LARGE SCALE GENOMIC DNA]</scope>
    <source>
        <strain evidence="3 4">DSM 29328</strain>
    </source>
</reference>
<comment type="caution">
    <text evidence="3">The sequence shown here is derived from an EMBL/GenBank/DDBJ whole genome shotgun (WGS) entry which is preliminary data.</text>
</comment>
<feature type="domain" description="PRC-barrel" evidence="2">
    <location>
        <begin position="220"/>
        <end position="279"/>
    </location>
</feature>
<dbReference type="RefSeq" id="WP_106203910.1">
    <property type="nucleotide sequence ID" value="NZ_PVTD01000002.1"/>
</dbReference>
<dbReference type="AlphaFoldDB" id="A0A2T0RUU6"/>